<dbReference type="Pfam" id="PF13701">
    <property type="entry name" value="DDE_Tnp_1_4"/>
    <property type="match status" value="1"/>
</dbReference>
<sequence>MPVLHGIIGLVYGSINHWEGTSQVKSVAVASRVEVSADGQGVVSHAGMGLLRELADLAGLSLQVTAVLADTYRGRWVYAPGEVFADLAAAVADGADCIDGVGQLCGDREHVFGAKASTTTMWRLVDERIDAAHLPGIRTARGVARAAAWAAGAAPCSGEWLHIDIDATLVIDQSDNKESATPTWKKSFGLHPLLAFLDRPEISGGEALAGLLRAGRAGSNTAADHITVLDQALASLPAAWRPDPGRGGDDSDAPKVLVRCDTAGATHDFATACRAAGVGFSFGFPVDWRVQDAVDTLNLGQGWYPAIDTDGGIRDRAWVAEATTLVNLSTWPTGTRLILRKERPHPGANSPTPTGCGSPRSSPTHRPVSWPATSPAWNYGIANTPASPTASANSRTPACITCRATPSMPTPPGVEIVLTAADLVTWARLLGFTTHPELGRAEINTFRYRVLHVAARITRGARQLRLRIDATWRWAAIIATAWQTIRTAFD</sequence>
<dbReference type="AlphaFoldDB" id="A0A7I7SQS0"/>
<feature type="domain" description="Transposase DDE" evidence="2">
    <location>
        <begin position="29"/>
        <end position="349"/>
    </location>
</feature>
<evidence type="ECO:0000313" key="3">
    <source>
        <dbReference type="EMBL" id="BBY59342.1"/>
    </source>
</evidence>
<dbReference type="KEGG" id="msar:MSAR_24780"/>
<dbReference type="InterPro" id="IPR025668">
    <property type="entry name" value="Tnp_DDE_dom"/>
</dbReference>
<organism evidence="3 4">
    <name type="scientific">Mycolicibacterium sarraceniae</name>
    <dbReference type="NCBI Taxonomy" id="1534348"/>
    <lineage>
        <taxon>Bacteria</taxon>
        <taxon>Bacillati</taxon>
        <taxon>Actinomycetota</taxon>
        <taxon>Actinomycetes</taxon>
        <taxon>Mycobacteriales</taxon>
        <taxon>Mycobacteriaceae</taxon>
        <taxon>Mycolicibacterium</taxon>
    </lineage>
</organism>
<feature type="region of interest" description="Disordered" evidence="1">
    <location>
        <begin position="341"/>
        <end position="369"/>
    </location>
</feature>
<name>A0A7I7SQS0_9MYCO</name>
<evidence type="ECO:0000313" key="4">
    <source>
        <dbReference type="Proteomes" id="UP000466445"/>
    </source>
</evidence>
<gene>
    <name evidence="3" type="ORF">MSAR_24780</name>
</gene>
<dbReference type="InterPro" id="IPR047960">
    <property type="entry name" value="Transpos_IS1380"/>
</dbReference>
<evidence type="ECO:0000256" key="1">
    <source>
        <dbReference type="SAM" id="MobiDB-lite"/>
    </source>
</evidence>
<reference evidence="3 4" key="1">
    <citation type="journal article" date="2019" name="Emerg. Microbes Infect.">
        <title>Comprehensive subspecies identification of 175 nontuberculous mycobacteria species based on 7547 genomic profiles.</title>
        <authorList>
            <person name="Matsumoto Y."/>
            <person name="Kinjo T."/>
            <person name="Motooka D."/>
            <person name="Nabeya D."/>
            <person name="Jung N."/>
            <person name="Uechi K."/>
            <person name="Horii T."/>
            <person name="Iida T."/>
            <person name="Fujita J."/>
            <person name="Nakamura S."/>
        </authorList>
    </citation>
    <scope>NUCLEOTIDE SEQUENCE [LARGE SCALE GENOMIC DNA]</scope>
    <source>
        <strain evidence="3 4">JCM 30395</strain>
    </source>
</reference>
<evidence type="ECO:0000259" key="2">
    <source>
        <dbReference type="Pfam" id="PF13701"/>
    </source>
</evidence>
<dbReference type="NCBIfam" id="NF033539">
    <property type="entry name" value="transpos_IS1380"/>
    <property type="match status" value="1"/>
</dbReference>
<proteinExistence type="predicted"/>
<protein>
    <submittedName>
        <fullName evidence="3">IS1380 family transposase</fullName>
    </submittedName>
</protein>
<dbReference type="EMBL" id="AP022595">
    <property type="protein sequence ID" value="BBY59342.1"/>
    <property type="molecule type" value="Genomic_DNA"/>
</dbReference>
<keyword evidence="4" id="KW-1185">Reference proteome</keyword>
<accession>A0A7I7SQS0</accession>
<feature type="compositionally biased region" description="Polar residues" evidence="1">
    <location>
        <begin position="349"/>
        <end position="364"/>
    </location>
</feature>
<dbReference type="Proteomes" id="UP000466445">
    <property type="component" value="Chromosome"/>
</dbReference>